<gene>
    <name evidence="1" type="ORF">CC80DRAFT_389067</name>
</gene>
<proteinExistence type="predicted"/>
<feature type="non-terminal residue" evidence="1">
    <location>
        <position position="227"/>
    </location>
</feature>
<name>A0A6A5TZ28_9PLEO</name>
<reference evidence="1" key="1">
    <citation type="journal article" date="2020" name="Stud. Mycol.">
        <title>101 Dothideomycetes genomes: a test case for predicting lifestyles and emergence of pathogens.</title>
        <authorList>
            <person name="Haridas S."/>
            <person name="Albert R."/>
            <person name="Binder M."/>
            <person name="Bloem J."/>
            <person name="Labutti K."/>
            <person name="Salamov A."/>
            <person name="Andreopoulos B."/>
            <person name="Baker S."/>
            <person name="Barry K."/>
            <person name="Bills G."/>
            <person name="Bluhm B."/>
            <person name="Cannon C."/>
            <person name="Castanera R."/>
            <person name="Culley D."/>
            <person name="Daum C."/>
            <person name="Ezra D."/>
            <person name="Gonzalez J."/>
            <person name="Henrissat B."/>
            <person name="Kuo A."/>
            <person name="Liang C."/>
            <person name="Lipzen A."/>
            <person name="Lutzoni F."/>
            <person name="Magnuson J."/>
            <person name="Mondo S."/>
            <person name="Nolan M."/>
            <person name="Ohm R."/>
            <person name="Pangilinan J."/>
            <person name="Park H.-J."/>
            <person name="Ramirez L."/>
            <person name="Alfaro M."/>
            <person name="Sun H."/>
            <person name="Tritt A."/>
            <person name="Yoshinaga Y."/>
            <person name="Zwiers L.-H."/>
            <person name="Turgeon B."/>
            <person name="Goodwin S."/>
            <person name="Spatafora J."/>
            <person name="Crous P."/>
            <person name="Grigoriev I."/>
        </authorList>
    </citation>
    <scope>NUCLEOTIDE SEQUENCE</scope>
    <source>
        <strain evidence="1">CBS 675.92</strain>
    </source>
</reference>
<keyword evidence="2" id="KW-1185">Reference proteome</keyword>
<evidence type="ECO:0000313" key="2">
    <source>
        <dbReference type="Proteomes" id="UP000800035"/>
    </source>
</evidence>
<feature type="non-terminal residue" evidence="1">
    <location>
        <position position="1"/>
    </location>
</feature>
<protein>
    <submittedName>
        <fullName evidence="1">Uncharacterized protein</fullName>
    </submittedName>
</protein>
<dbReference type="EMBL" id="ML976988">
    <property type="protein sequence ID" value="KAF1957698.1"/>
    <property type="molecule type" value="Genomic_DNA"/>
</dbReference>
<organism evidence="1 2">
    <name type="scientific">Byssothecium circinans</name>
    <dbReference type="NCBI Taxonomy" id="147558"/>
    <lineage>
        <taxon>Eukaryota</taxon>
        <taxon>Fungi</taxon>
        <taxon>Dikarya</taxon>
        <taxon>Ascomycota</taxon>
        <taxon>Pezizomycotina</taxon>
        <taxon>Dothideomycetes</taxon>
        <taxon>Pleosporomycetidae</taxon>
        <taxon>Pleosporales</taxon>
        <taxon>Massarineae</taxon>
        <taxon>Massarinaceae</taxon>
        <taxon>Byssothecium</taxon>
    </lineage>
</organism>
<dbReference type="PANTHER" id="PTHR36986:SF1">
    <property type="entry name" value="UPF0643 PROTEIN PB2B2.08"/>
    <property type="match status" value="1"/>
</dbReference>
<evidence type="ECO:0000313" key="1">
    <source>
        <dbReference type="EMBL" id="KAF1957698.1"/>
    </source>
</evidence>
<dbReference type="Proteomes" id="UP000800035">
    <property type="component" value="Unassembled WGS sequence"/>
</dbReference>
<sequence>DPALVTQEFDALRFDAAASGQLDVSRASSFAGQKDESKLGKPSQLSTLLISSPYNNLGHYLDLSDLDTPNLILAKALTILQPTREDYATAPYIQSLNFASGVLPLVRELAAAEGYEWIGHAFYVVIFRSKLKADIDNDLLYKLDFESHREACESGGLLKYWFGKCDADRQNLATCFWRSREDAHKGGLGPWHAKARAAGRTLYEHIRFSTHRFTITDGAQEVRFEEW</sequence>
<dbReference type="OrthoDB" id="2140489at2759"/>
<accession>A0A6A5TZ28</accession>
<dbReference type="PANTHER" id="PTHR36986">
    <property type="entry name" value="UPF0643 PROTEIN PB2B2.08"/>
    <property type="match status" value="1"/>
</dbReference>
<dbReference type="AlphaFoldDB" id="A0A6A5TZ28"/>